<evidence type="ECO:0000256" key="2">
    <source>
        <dbReference type="SAM" id="Phobius"/>
    </source>
</evidence>
<evidence type="ECO:0000313" key="4">
    <source>
        <dbReference type="Proteomes" id="UP000076871"/>
    </source>
</evidence>
<dbReference type="Proteomes" id="UP000076871">
    <property type="component" value="Unassembled WGS sequence"/>
</dbReference>
<keyword evidence="4" id="KW-1185">Reference proteome</keyword>
<evidence type="ECO:0000313" key="3">
    <source>
        <dbReference type="EMBL" id="KZT10593.1"/>
    </source>
</evidence>
<gene>
    <name evidence="3" type="ORF">LAESUDRAFT_747302</name>
</gene>
<feature type="region of interest" description="Disordered" evidence="1">
    <location>
        <begin position="78"/>
        <end position="97"/>
    </location>
</feature>
<proteinExistence type="predicted"/>
<dbReference type="EMBL" id="KV427608">
    <property type="protein sequence ID" value="KZT10593.1"/>
    <property type="molecule type" value="Genomic_DNA"/>
</dbReference>
<dbReference type="OrthoDB" id="2802724at2759"/>
<organism evidence="3 4">
    <name type="scientific">Laetiporus sulphureus 93-53</name>
    <dbReference type="NCBI Taxonomy" id="1314785"/>
    <lineage>
        <taxon>Eukaryota</taxon>
        <taxon>Fungi</taxon>
        <taxon>Dikarya</taxon>
        <taxon>Basidiomycota</taxon>
        <taxon>Agaricomycotina</taxon>
        <taxon>Agaricomycetes</taxon>
        <taxon>Polyporales</taxon>
        <taxon>Laetiporus</taxon>
    </lineage>
</organism>
<dbReference type="AlphaFoldDB" id="A0A165GNI6"/>
<accession>A0A165GNI6</accession>
<keyword evidence="2" id="KW-0472">Membrane</keyword>
<name>A0A165GNI6_9APHY</name>
<protein>
    <submittedName>
        <fullName evidence="3">Uncharacterized protein</fullName>
    </submittedName>
</protein>
<evidence type="ECO:0000256" key="1">
    <source>
        <dbReference type="SAM" id="MobiDB-lite"/>
    </source>
</evidence>
<reference evidence="3 4" key="1">
    <citation type="journal article" date="2016" name="Mol. Biol. Evol.">
        <title>Comparative Genomics of Early-Diverging Mushroom-Forming Fungi Provides Insights into the Origins of Lignocellulose Decay Capabilities.</title>
        <authorList>
            <person name="Nagy L.G."/>
            <person name="Riley R."/>
            <person name="Tritt A."/>
            <person name="Adam C."/>
            <person name="Daum C."/>
            <person name="Floudas D."/>
            <person name="Sun H."/>
            <person name="Yadav J.S."/>
            <person name="Pangilinan J."/>
            <person name="Larsson K.H."/>
            <person name="Matsuura K."/>
            <person name="Barry K."/>
            <person name="Labutti K."/>
            <person name="Kuo R."/>
            <person name="Ohm R.A."/>
            <person name="Bhattacharya S.S."/>
            <person name="Shirouzu T."/>
            <person name="Yoshinaga Y."/>
            <person name="Martin F.M."/>
            <person name="Grigoriev I.V."/>
            <person name="Hibbett D.S."/>
        </authorList>
    </citation>
    <scope>NUCLEOTIDE SEQUENCE [LARGE SCALE GENOMIC DNA]</scope>
    <source>
        <strain evidence="3 4">93-53</strain>
    </source>
</reference>
<sequence length="141" mass="14788">MGILISFFVGTVAAMIGVFELVFFGLACLIAAILCCGFCEACCGPPRGAGAGVGGPGVVGAGTTTRARRRGWGFGRRKARQGAGTREGPEMTGAGWETGTEMVTPAWRPRCSPLNDGLAIISWSSRLRIAWWSLFGVQCSQ</sequence>
<dbReference type="InParanoid" id="A0A165GNI6"/>
<keyword evidence="2" id="KW-1133">Transmembrane helix</keyword>
<dbReference type="RefSeq" id="XP_040768333.1">
    <property type="nucleotide sequence ID" value="XM_040911465.1"/>
</dbReference>
<dbReference type="GeneID" id="63828493"/>
<feature type="transmembrane region" description="Helical" evidence="2">
    <location>
        <begin position="7"/>
        <end position="34"/>
    </location>
</feature>
<keyword evidence="2" id="KW-0812">Transmembrane</keyword>